<comment type="cofactor">
    <cofactor evidence="1">
        <name>Zn(2+)</name>
        <dbReference type="ChEBI" id="CHEBI:29105"/>
    </cofactor>
</comment>
<dbReference type="Proteomes" id="UP000003704">
    <property type="component" value="Unassembled WGS sequence"/>
</dbReference>
<accession>I7ZJZ6</accession>
<reference evidence="5 6" key="1">
    <citation type="journal article" date="2012" name="J. Bacteriol.">
        <title>Genome Sequence of n-Alkane-Degrading Hydrocarboniphaga effusa Strain AP103T (ATCC BAA-332T).</title>
        <authorList>
            <person name="Chang H.K."/>
            <person name="Zylstra G.J."/>
            <person name="Chae J.C."/>
        </authorList>
    </citation>
    <scope>NUCLEOTIDE SEQUENCE [LARGE SCALE GENOMIC DNA]</scope>
    <source>
        <strain evidence="5 6">AP103</strain>
    </source>
</reference>
<evidence type="ECO:0000256" key="4">
    <source>
        <dbReference type="SAM" id="MobiDB-lite"/>
    </source>
</evidence>
<keyword evidence="6" id="KW-1185">Reference proteome</keyword>
<dbReference type="STRING" id="1172194.WQQ_22090"/>
<feature type="compositionally biased region" description="Low complexity" evidence="4">
    <location>
        <begin position="74"/>
        <end position="86"/>
    </location>
</feature>
<keyword evidence="3" id="KW-0862">Zinc</keyword>
<dbReference type="EMBL" id="AKGD01000001">
    <property type="protein sequence ID" value="EIT72072.1"/>
    <property type="molecule type" value="Genomic_DNA"/>
</dbReference>
<dbReference type="PANTHER" id="PTHR42813">
    <property type="entry name" value="ZINC-TYPE ALCOHOL DEHYDROGENASE-LIKE"/>
    <property type="match status" value="1"/>
</dbReference>
<organism evidence="5 6">
    <name type="scientific">Hydrocarboniphaga effusa AP103</name>
    <dbReference type="NCBI Taxonomy" id="1172194"/>
    <lineage>
        <taxon>Bacteria</taxon>
        <taxon>Pseudomonadati</taxon>
        <taxon>Pseudomonadota</taxon>
        <taxon>Gammaproteobacteria</taxon>
        <taxon>Nevskiales</taxon>
        <taxon>Nevskiaceae</taxon>
        <taxon>Hydrocarboniphaga</taxon>
    </lineage>
</organism>
<evidence type="ECO:0000256" key="1">
    <source>
        <dbReference type="ARBA" id="ARBA00001947"/>
    </source>
</evidence>
<dbReference type="PANTHER" id="PTHR42813:SF7">
    <property type="entry name" value="ALCOHOL DEHYDROGENASE (ZN-DEPENDENT)-RELATED"/>
    <property type="match status" value="1"/>
</dbReference>
<comment type="caution">
    <text evidence="5">The sequence shown here is derived from an EMBL/GenBank/DDBJ whole genome shotgun (WGS) entry which is preliminary data.</text>
</comment>
<dbReference type="InterPro" id="IPR011032">
    <property type="entry name" value="GroES-like_sf"/>
</dbReference>
<evidence type="ECO:0000313" key="5">
    <source>
        <dbReference type="EMBL" id="EIT72072.1"/>
    </source>
</evidence>
<name>I7ZJZ6_9GAMM</name>
<evidence type="ECO:0000313" key="6">
    <source>
        <dbReference type="Proteomes" id="UP000003704"/>
    </source>
</evidence>
<keyword evidence="2" id="KW-0479">Metal-binding</keyword>
<sequence length="93" mass="9678">MTNGGYGGCGHPVLFTFPENPHEGRRIPGIGDLRVEDVPEPTIQHPTDAIVRLTSSAICGTDLHFVRGTWLETAGSASAAPSAGKAEPTSTPP</sequence>
<proteinExistence type="predicted"/>
<evidence type="ECO:0000256" key="2">
    <source>
        <dbReference type="ARBA" id="ARBA00022723"/>
    </source>
</evidence>
<protein>
    <submittedName>
        <fullName evidence="5">Uncharacterized protein</fullName>
    </submittedName>
</protein>
<evidence type="ECO:0000256" key="3">
    <source>
        <dbReference type="ARBA" id="ARBA00022833"/>
    </source>
</evidence>
<dbReference type="GO" id="GO:0046872">
    <property type="term" value="F:metal ion binding"/>
    <property type="evidence" value="ECO:0007669"/>
    <property type="project" value="UniProtKB-KW"/>
</dbReference>
<dbReference type="Gene3D" id="3.90.180.10">
    <property type="entry name" value="Medium-chain alcohol dehydrogenases, catalytic domain"/>
    <property type="match status" value="1"/>
</dbReference>
<dbReference type="SUPFAM" id="SSF50129">
    <property type="entry name" value="GroES-like"/>
    <property type="match status" value="1"/>
</dbReference>
<gene>
    <name evidence="5" type="ORF">WQQ_22090</name>
</gene>
<dbReference type="AlphaFoldDB" id="I7ZJZ6"/>
<feature type="region of interest" description="Disordered" evidence="4">
    <location>
        <begin position="74"/>
        <end position="93"/>
    </location>
</feature>